<comment type="caution">
    <text evidence="6">The sequence shown here is derived from an EMBL/GenBank/DDBJ whole genome shotgun (WGS) entry which is preliminary data.</text>
</comment>
<protein>
    <recommendedName>
        <fullName evidence="4">Glyceraldehyde-3-phosphate dehydrogenase</fullName>
        <ecNumber evidence="4">1.2.1.-</ecNumber>
    </recommendedName>
</protein>
<dbReference type="Pfam" id="PF02800">
    <property type="entry name" value="Gp_dh_C"/>
    <property type="match status" value="1"/>
</dbReference>
<dbReference type="InterPro" id="IPR054835">
    <property type="entry name" value="G3PDH_Arsen"/>
</dbReference>
<dbReference type="InterPro" id="IPR036291">
    <property type="entry name" value="NAD(P)-bd_dom_sf"/>
</dbReference>
<dbReference type="PIRSF" id="PIRSF000149">
    <property type="entry name" value="GAP_DH"/>
    <property type="match status" value="1"/>
</dbReference>
<dbReference type="InterPro" id="IPR020828">
    <property type="entry name" value="GlycerAld_3-P_DH_NAD(P)-bd"/>
</dbReference>
<dbReference type="SUPFAM" id="SSF51735">
    <property type="entry name" value="NAD(P)-binding Rossmann-fold domains"/>
    <property type="match status" value="1"/>
</dbReference>
<dbReference type="CDD" id="cd05214">
    <property type="entry name" value="GAPDH_I_N"/>
    <property type="match status" value="1"/>
</dbReference>
<organism evidence="6 7">
    <name type="scientific">Salipiger mangrovisoli</name>
    <dbReference type="NCBI Taxonomy" id="2865933"/>
    <lineage>
        <taxon>Bacteria</taxon>
        <taxon>Pseudomonadati</taxon>
        <taxon>Pseudomonadota</taxon>
        <taxon>Alphaproteobacteria</taxon>
        <taxon>Rhodobacterales</taxon>
        <taxon>Roseobacteraceae</taxon>
        <taxon>Salipiger</taxon>
    </lineage>
</organism>
<evidence type="ECO:0000256" key="4">
    <source>
        <dbReference type="RuleBase" id="RU361160"/>
    </source>
</evidence>
<reference evidence="6 7" key="1">
    <citation type="journal article" date="2021" name="Int. J. Syst. Evol. Microbiol.">
        <title>Salipiger mangrovisoli sp. nov., isolated from mangrove soil and the proposal for the reclassification of Paraphaeobacter pallidus as Salipiger pallidus comb. nov.</title>
        <authorList>
            <person name="Du J."/>
            <person name="Liu Y."/>
            <person name="Pei T."/>
            <person name="Deng M.R."/>
            <person name="Zhu H."/>
        </authorList>
    </citation>
    <scope>NUCLEOTIDE SEQUENCE [LARGE SCALE GENOMIC DNA]</scope>
    <source>
        <strain evidence="6 7">6D45A</strain>
    </source>
</reference>
<dbReference type="Gene3D" id="3.40.50.720">
    <property type="entry name" value="NAD(P)-binding Rossmann-like Domain"/>
    <property type="match status" value="1"/>
</dbReference>
<dbReference type="EC" id="1.2.1.-" evidence="4"/>
<dbReference type="SMART" id="SM00846">
    <property type="entry name" value="Gp_dh_N"/>
    <property type="match status" value="1"/>
</dbReference>
<evidence type="ECO:0000259" key="5">
    <source>
        <dbReference type="SMART" id="SM00846"/>
    </source>
</evidence>
<name>A0ABR9X4M1_9RHOB</name>
<dbReference type="Gene3D" id="3.30.360.10">
    <property type="entry name" value="Dihydrodipicolinate Reductase, domain 2"/>
    <property type="match status" value="1"/>
</dbReference>
<dbReference type="NCBIfam" id="NF033735">
    <property type="entry name" value="G3PDH_Arsen"/>
    <property type="match status" value="1"/>
</dbReference>
<evidence type="ECO:0000256" key="2">
    <source>
        <dbReference type="ARBA" id="ARBA00023002"/>
    </source>
</evidence>
<sequence>MTTYALNGLGRIGKLALKPLLERGAEIAWINDAVGDPAMHAHLLEFDTVHGRWKAEFSHDAQSVSVDGRRLPFIGTRELSALPLEGVDVVIDCTGVFKSEAALAPYFAAGVKKVVVSAPVKDGPTANIVFGVNDGTYDPARHGIVTAASCTTNCLAPVVKVIHENIGIRHGSITTIHDVTNTQTIVDRPAKDLRRARSALNSLIPTTTGSATAITLIYPELKGRLNGHAVRVPLLNASLTDCVFEVERATSAEEVNALFEAASKGALKGILGYEERPLVSCDYTNDSRSAIIDAPSTMVVNGTQLKVYAWYDNEMGYAHRLVDVALMVGGRL</sequence>
<accession>A0ABR9X4M1</accession>
<evidence type="ECO:0000313" key="7">
    <source>
        <dbReference type="Proteomes" id="UP000607796"/>
    </source>
</evidence>
<dbReference type="SUPFAM" id="SSF55347">
    <property type="entry name" value="Glyceraldehyde-3-phosphate dehydrogenase-like, C-terminal domain"/>
    <property type="match status" value="1"/>
</dbReference>
<feature type="domain" description="Glyceraldehyde 3-phosphate dehydrogenase NAD(P) binding" evidence="5">
    <location>
        <begin position="2"/>
        <end position="150"/>
    </location>
</feature>
<proteinExistence type="inferred from homology"/>
<dbReference type="InterPro" id="IPR020830">
    <property type="entry name" value="GlycerAld_3-P_DH_AS"/>
</dbReference>
<gene>
    <name evidence="6" type="ORF">IQ782_16770</name>
</gene>
<dbReference type="RefSeq" id="WP_194135805.1">
    <property type="nucleotide sequence ID" value="NZ_JADFFK010000012.1"/>
</dbReference>
<dbReference type="NCBIfam" id="TIGR01534">
    <property type="entry name" value="GAPDH-I"/>
    <property type="match status" value="1"/>
</dbReference>
<dbReference type="PANTHER" id="PTHR42955">
    <property type="entry name" value="GLYCERALDEHYDE-3-PHOSPHATE DEHYDROGENASE"/>
    <property type="match status" value="1"/>
</dbReference>
<dbReference type="InterPro" id="IPR020829">
    <property type="entry name" value="GlycerAld_3-P_DH_cat"/>
</dbReference>
<dbReference type="Pfam" id="PF00044">
    <property type="entry name" value="Gp_dh_N"/>
    <property type="match status" value="1"/>
</dbReference>
<dbReference type="InterPro" id="IPR006424">
    <property type="entry name" value="Glyceraldehyde-3-P_DH_1"/>
</dbReference>
<dbReference type="Proteomes" id="UP000607796">
    <property type="component" value="Unassembled WGS sequence"/>
</dbReference>
<keyword evidence="2 4" id="KW-0560">Oxidoreductase</keyword>
<dbReference type="CDD" id="cd18126">
    <property type="entry name" value="GAPDH_I_C"/>
    <property type="match status" value="1"/>
</dbReference>
<comment type="similarity">
    <text evidence="1 3">Belongs to the glyceraldehyde-3-phosphate dehydrogenase family.</text>
</comment>
<dbReference type="InterPro" id="IPR020831">
    <property type="entry name" value="GlycerAld/Erythrose_P_DH"/>
</dbReference>
<keyword evidence="7" id="KW-1185">Reference proteome</keyword>
<evidence type="ECO:0000313" key="6">
    <source>
        <dbReference type="EMBL" id="MBE9638509.1"/>
    </source>
</evidence>
<dbReference type="PANTHER" id="PTHR42955:SF1">
    <property type="entry name" value="GLYCERALDEHYDE-3-PHOSPHATE DEHYDROGENASE"/>
    <property type="match status" value="1"/>
</dbReference>
<dbReference type="InterPro" id="IPR052978">
    <property type="entry name" value="GAP_dehydrogenase"/>
</dbReference>
<dbReference type="PRINTS" id="PR00078">
    <property type="entry name" value="G3PDHDRGNASE"/>
</dbReference>
<evidence type="ECO:0000256" key="3">
    <source>
        <dbReference type="RuleBase" id="RU000397"/>
    </source>
</evidence>
<dbReference type="PROSITE" id="PS00071">
    <property type="entry name" value="GAPDH"/>
    <property type="match status" value="1"/>
</dbReference>
<evidence type="ECO:0000256" key="1">
    <source>
        <dbReference type="ARBA" id="ARBA00007406"/>
    </source>
</evidence>
<dbReference type="EMBL" id="JADFFK010000012">
    <property type="protein sequence ID" value="MBE9638509.1"/>
    <property type="molecule type" value="Genomic_DNA"/>
</dbReference>